<name>H2ATK2_KAZAF</name>
<dbReference type="MEROPS" id="I51.001"/>
<dbReference type="PANTHER" id="PTHR11362:SF148">
    <property type="entry name" value="CARBOXYPEPTIDASE Y INHIBITOR"/>
    <property type="match status" value="1"/>
</dbReference>
<evidence type="ECO:0008006" key="4">
    <source>
        <dbReference type="Google" id="ProtNLM"/>
    </source>
</evidence>
<comment type="similarity">
    <text evidence="1">Belongs to the phosphatidylethanolamine-binding protein family.</text>
</comment>
<protein>
    <recommendedName>
        <fullName evidence="4">Phosphatidylethanolamine-binding protein</fullName>
    </recommendedName>
</protein>
<dbReference type="PANTHER" id="PTHR11362">
    <property type="entry name" value="PHOSPHATIDYLETHANOLAMINE-BINDING PROTEIN"/>
    <property type="match status" value="1"/>
</dbReference>
<sequence length="195" mass="21697">MYSASETIAALNKEDIVKDVFYTDGDAFQPKGNLLVEYPTADTVVKMGNVLPTETTQVMPKVEFKPYDDFQLDLNATYSLIMTDPDAPSRTDHKWSEVCHYVETGITFESAQGGVISNKGLVRESYLGPGPPKGTGLHRYIFLLYKENNAKDHTFTEVKDRLNWGYGEPAVGVDKFAAANNLELLAANFFLAENK</sequence>
<dbReference type="AlphaFoldDB" id="H2ATK2"/>
<dbReference type="GO" id="GO:0005543">
    <property type="term" value="F:phospholipid binding"/>
    <property type="evidence" value="ECO:0007669"/>
    <property type="project" value="TreeGrafter"/>
</dbReference>
<evidence type="ECO:0000313" key="2">
    <source>
        <dbReference type="EMBL" id="CCF57702.1"/>
    </source>
</evidence>
<dbReference type="KEGG" id="kaf:KAFR_0D00550"/>
<reference evidence="2 3" key="1">
    <citation type="journal article" date="2011" name="Proc. Natl. Acad. Sci. U.S.A.">
        <title>Evolutionary erosion of yeast sex chromosomes by mating-type switching accidents.</title>
        <authorList>
            <person name="Gordon J.L."/>
            <person name="Armisen D."/>
            <person name="Proux-Wera E."/>
            <person name="Oheigeartaigh S.S."/>
            <person name="Byrne K.P."/>
            <person name="Wolfe K.H."/>
        </authorList>
    </citation>
    <scope>NUCLEOTIDE SEQUENCE [LARGE SCALE GENOMIC DNA]</scope>
    <source>
        <strain evidence="3">ATCC 22294 / BCRC 22015 / CBS 2517 / CECT 1963 / NBRC 1671 / NRRL Y-8276</strain>
    </source>
</reference>
<dbReference type="RefSeq" id="XP_003956837.1">
    <property type="nucleotide sequence ID" value="XM_003956788.1"/>
</dbReference>
<dbReference type="InterPro" id="IPR036610">
    <property type="entry name" value="PEBP-like_sf"/>
</dbReference>
<dbReference type="OrthoDB" id="2506647at2759"/>
<dbReference type="Pfam" id="PF01161">
    <property type="entry name" value="PBP"/>
    <property type="match status" value="1"/>
</dbReference>
<proteinExistence type="inferred from homology"/>
<accession>H2ATK2</accession>
<dbReference type="Proteomes" id="UP000005220">
    <property type="component" value="Chromosome 4"/>
</dbReference>
<dbReference type="InterPro" id="IPR001858">
    <property type="entry name" value="Phosphatidylethanolamine-bd_CS"/>
</dbReference>
<keyword evidence="3" id="KW-1185">Reference proteome</keyword>
<dbReference type="InParanoid" id="H2ATK2"/>
<dbReference type="SUPFAM" id="SSF49777">
    <property type="entry name" value="PEBP-like"/>
    <property type="match status" value="1"/>
</dbReference>
<evidence type="ECO:0000313" key="3">
    <source>
        <dbReference type="Proteomes" id="UP000005220"/>
    </source>
</evidence>
<evidence type="ECO:0000256" key="1">
    <source>
        <dbReference type="ARBA" id="ARBA00007091"/>
    </source>
</evidence>
<dbReference type="InterPro" id="IPR035810">
    <property type="entry name" value="PEBP_euk"/>
</dbReference>
<dbReference type="GO" id="GO:0046578">
    <property type="term" value="P:regulation of Ras protein signal transduction"/>
    <property type="evidence" value="ECO:0007669"/>
    <property type="project" value="TreeGrafter"/>
</dbReference>
<dbReference type="EMBL" id="HE650824">
    <property type="protein sequence ID" value="CCF57702.1"/>
    <property type="molecule type" value="Genomic_DNA"/>
</dbReference>
<gene>
    <name evidence="2" type="primary">KAFR0D00550</name>
    <name evidence="2" type="ORF">KAFR_0D00550</name>
</gene>
<dbReference type="GeneID" id="13885660"/>
<dbReference type="eggNOG" id="KOG3346">
    <property type="taxonomic scope" value="Eukaryota"/>
</dbReference>
<dbReference type="Gene3D" id="3.90.280.10">
    <property type="entry name" value="PEBP-like"/>
    <property type="match status" value="1"/>
</dbReference>
<dbReference type="PROSITE" id="PS01220">
    <property type="entry name" value="PBP"/>
    <property type="match status" value="1"/>
</dbReference>
<dbReference type="InterPro" id="IPR008914">
    <property type="entry name" value="PEBP"/>
</dbReference>
<dbReference type="GO" id="GO:0030414">
    <property type="term" value="F:peptidase inhibitor activity"/>
    <property type="evidence" value="ECO:0007669"/>
    <property type="project" value="TreeGrafter"/>
</dbReference>
<dbReference type="FunCoup" id="H2ATK2">
    <property type="interactions" value="1486"/>
</dbReference>
<dbReference type="GO" id="GO:0030162">
    <property type="term" value="P:regulation of proteolysis"/>
    <property type="evidence" value="ECO:0007669"/>
    <property type="project" value="TreeGrafter"/>
</dbReference>
<dbReference type="HOGENOM" id="CLU_043994_3_1_1"/>
<dbReference type="CDD" id="cd00866">
    <property type="entry name" value="PEBP_euk"/>
    <property type="match status" value="1"/>
</dbReference>
<organism evidence="2 3">
    <name type="scientific">Kazachstania africana (strain ATCC 22294 / BCRC 22015 / CBS 2517 / CECT 1963 / NBRC 1671 / NRRL Y-8276)</name>
    <name type="common">Yeast</name>
    <name type="synonym">Kluyveromyces africanus</name>
    <dbReference type="NCBI Taxonomy" id="1071382"/>
    <lineage>
        <taxon>Eukaryota</taxon>
        <taxon>Fungi</taxon>
        <taxon>Dikarya</taxon>
        <taxon>Ascomycota</taxon>
        <taxon>Saccharomycotina</taxon>
        <taxon>Saccharomycetes</taxon>
        <taxon>Saccharomycetales</taxon>
        <taxon>Saccharomycetaceae</taxon>
        <taxon>Kazachstania</taxon>
    </lineage>
</organism>
<dbReference type="STRING" id="1071382.H2ATK2"/>